<name>A0ABR3F5F7_9AGAR</name>
<comment type="caution">
    <text evidence="3">The sequence shown here is derived from an EMBL/GenBank/DDBJ whole genome shotgun (WGS) entry which is preliminary data.</text>
</comment>
<dbReference type="Gene3D" id="3.90.180.10">
    <property type="entry name" value="Medium-chain alcohol dehydrogenases, catalytic domain"/>
    <property type="match status" value="1"/>
</dbReference>
<sequence length="355" mass="38114">MSRPSSSHMKATVTTGDGKVTLRSIPVPKPGPGQILVKVIAAAQNPSEWMKVQNFVTNGVVTGHDYAGAVEEIGPDVPEGTRRVGERVAGFVNACVDNALGGAFAEYTVADAQVVIPLPEDISFEDAATLGLAGFTACQTLWQYRELPTPSEPATKPSPLLVWGGATSVGQIAIQLAKQSGLQVITTASQKNHDLLKQLGAGAAFDYRDADVVNKTQNAADNQLFHAVDCIGSQDSARLISSCFGKDGGHAVTVLPTESERSDVRSDFPFVYTLLGKPIEPPYPAQYQQPAYPEHYELGKKFGSLLSRLLAEKKLKTIPVKLIPDGLADVQKWIEYQQQGKVSAEKIVYRIADTP</sequence>
<proteinExistence type="predicted"/>
<dbReference type="SMART" id="SM00829">
    <property type="entry name" value="PKS_ER"/>
    <property type="match status" value="1"/>
</dbReference>
<protein>
    <recommendedName>
        <fullName evidence="2">Enoyl reductase (ER) domain-containing protein</fullName>
    </recommendedName>
</protein>
<evidence type="ECO:0000256" key="1">
    <source>
        <dbReference type="SAM" id="MobiDB-lite"/>
    </source>
</evidence>
<dbReference type="InterPro" id="IPR047122">
    <property type="entry name" value="Trans-enoyl_RdTase-like"/>
</dbReference>
<dbReference type="Proteomes" id="UP001465976">
    <property type="component" value="Unassembled WGS sequence"/>
</dbReference>
<reference evidence="3 4" key="1">
    <citation type="submission" date="2024-02" db="EMBL/GenBank/DDBJ databases">
        <title>A draft genome for the cacao thread blight pathogen Marasmius crinis-equi.</title>
        <authorList>
            <person name="Cohen S.P."/>
            <person name="Baruah I.K."/>
            <person name="Amoako-Attah I."/>
            <person name="Bukari Y."/>
            <person name="Meinhardt L.W."/>
            <person name="Bailey B.A."/>
        </authorList>
    </citation>
    <scope>NUCLEOTIDE SEQUENCE [LARGE SCALE GENOMIC DNA]</scope>
    <source>
        <strain evidence="3 4">GH-76</strain>
    </source>
</reference>
<dbReference type="PANTHER" id="PTHR45348">
    <property type="entry name" value="HYPOTHETICAL OXIDOREDUCTASE (EUROFUNG)"/>
    <property type="match status" value="1"/>
</dbReference>
<organism evidence="3 4">
    <name type="scientific">Marasmius crinis-equi</name>
    <dbReference type="NCBI Taxonomy" id="585013"/>
    <lineage>
        <taxon>Eukaryota</taxon>
        <taxon>Fungi</taxon>
        <taxon>Dikarya</taxon>
        <taxon>Basidiomycota</taxon>
        <taxon>Agaricomycotina</taxon>
        <taxon>Agaricomycetes</taxon>
        <taxon>Agaricomycetidae</taxon>
        <taxon>Agaricales</taxon>
        <taxon>Marasmiineae</taxon>
        <taxon>Marasmiaceae</taxon>
        <taxon>Marasmius</taxon>
    </lineage>
</organism>
<dbReference type="Pfam" id="PF08240">
    <property type="entry name" value="ADH_N"/>
    <property type="match status" value="1"/>
</dbReference>
<feature type="region of interest" description="Disordered" evidence="1">
    <location>
        <begin position="1"/>
        <end position="23"/>
    </location>
</feature>
<evidence type="ECO:0000313" key="4">
    <source>
        <dbReference type="Proteomes" id="UP001465976"/>
    </source>
</evidence>
<dbReference type="PANTHER" id="PTHR45348:SF2">
    <property type="entry name" value="ZINC-TYPE ALCOHOL DEHYDROGENASE-LIKE PROTEIN C2E1P3.01"/>
    <property type="match status" value="1"/>
</dbReference>
<dbReference type="InterPro" id="IPR013154">
    <property type="entry name" value="ADH-like_N"/>
</dbReference>
<keyword evidence="4" id="KW-1185">Reference proteome</keyword>
<dbReference type="CDD" id="cd08249">
    <property type="entry name" value="enoyl_reductase_like"/>
    <property type="match status" value="1"/>
</dbReference>
<dbReference type="InterPro" id="IPR036291">
    <property type="entry name" value="NAD(P)-bd_dom_sf"/>
</dbReference>
<dbReference type="SUPFAM" id="SSF51735">
    <property type="entry name" value="NAD(P)-binding Rossmann-fold domains"/>
    <property type="match status" value="1"/>
</dbReference>
<dbReference type="InterPro" id="IPR013149">
    <property type="entry name" value="ADH-like_C"/>
</dbReference>
<dbReference type="EMBL" id="JBAHYK010000936">
    <property type="protein sequence ID" value="KAL0570433.1"/>
    <property type="molecule type" value="Genomic_DNA"/>
</dbReference>
<feature type="domain" description="Enoyl reductase (ER)" evidence="2">
    <location>
        <begin position="16"/>
        <end position="349"/>
    </location>
</feature>
<feature type="compositionally biased region" description="Polar residues" evidence="1">
    <location>
        <begin position="1"/>
        <end position="15"/>
    </location>
</feature>
<dbReference type="Pfam" id="PF00107">
    <property type="entry name" value="ADH_zinc_N"/>
    <property type="match status" value="1"/>
</dbReference>
<dbReference type="SUPFAM" id="SSF50129">
    <property type="entry name" value="GroES-like"/>
    <property type="match status" value="1"/>
</dbReference>
<dbReference type="InterPro" id="IPR020843">
    <property type="entry name" value="ER"/>
</dbReference>
<gene>
    <name evidence="3" type="ORF">V5O48_011527</name>
</gene>
<evidence type="ECO:0000313" key="3">
    <source>
        <dbReference type="EMBL" id="KAL0570433.1"/>
    </source>
</evidence>
<accession>A0ABR3F5F7</accession>
<dbReference type="InterPro" id="IPR011032">
    <property type="entry name" value="GroES-like_sf"/>
</dbReference>
<evidence type="ECO:0000259" key="2">
    <source>
        <dbReference type="SMART" id="SM00829"/>
    </source>
</evidence>
<dbReference type="Gene3D" id="3.40.50.720">
    <property type="entry name" value="NAD(P)-binding Rossmann-like Domain"/>
    <property type="match status" value="1"/>
</dbReference>